<dbReference type="InterPro" id="IPR004220">
    <property type="entry name" value="5-COMe_2-OHmuconate_Isoase"/>
</dbReference>
<comment type="caution">
    <text evidence="1">The sequence shown here is derived from an EMBL/GenBank/DDBJ whole genome shotgun (WGS) entry which is preliminary data.</text>
</comment>
<sequence>MPHFYIEYTDNIKDEADIHGLLQKVNKVFLSYNKIVPVGGLRIRAIELNDYLIADGSFDDAFVHATLKMGKGRSEEDKKTLCDDLFNKIEEHFTDMFKKRYLALSMELYEFSNPTYKKNNIHRRFES</sequence>
<accession>A0A917HT09</accession>
<evidence type="ECO:0000313" key="1">
    <source>
        <dbReference type="EMBL" id="GGG88264.1"/>
    </source>
</evidence>
<dbReference type="PANTHER" id="PTHR37950:SF1">
    <property type="entry name" value="4-HYDROXYPHENYLACETATE CATABOLISM PROTEIN"/>
    <property type="match status" value="1"/>
</dbReference>
<reference evidence="1" key="1">
    <citation type="journal article" date="2014" name="Int. J. Syst. Evol. Microbiol.">
        <title>Complete genome sequence of Corynebacterium casei LMG S-19264T (=DSM 44701T), isolated from a smear-ripened cheese.</title>
        <authorList>
            <consortium name="US DOE Joint Genome Institute (JGI-PGF)"/>
            <person name="Walter F."/>
            <person name="Albersmeier A."/>
            <person name="Kalinowski J."/>
            <person name="Ruckert C."/>
        </authorList>
    </citation>
    <scope>NUCLEOTIDE SEQUENCE</scope>
    <source>
        <strain evidence="1">CGMCC 1.12754</strain>
    </source>
</reference>
<dbReference type="RefSeq" id="WP_188456939.1">
    <property type="nucleotide sequence ID" value="NZ_BMFR01000030.1"/>
</dbReference>
<dbReference type="Proteomes" id="UP000622860">
    <property type="component" value="Unassembled WGS sequence"/>
</dbReference>
<dbReference type="Pfam" id="PF02962">
    <property type="entry name" value="CHMI"/>
    <property type="match status" value="1"/>
</dbReference>
<gene>
    <name evidence="1" type="primary">hpcD</name>
    <name evidence="1" type="ORF">GCM10011398_37820</name>
</gene>
<dbReference type="PANTHER" id="PTHR37950">
    <property type="entry name" value="4-HYDROXYPHENYLACETATE CATABOLISM PROTEIN"/>
    <property type="match status" value="1"/>
</dbReference>
<dbReference type="InterPro" id="IPR014347">
    <property type="entry name" value="Tautomerase/MIF_sf"/>
</dbReference>
<name>A0A917HT09_9BACI</name>
<dbReference type="SUPFAM" id="SSF55331">
    <property type="entry name" value="Tautomerase/MIF"/>
    <property type="match status" value="1"/>
</dbReference>
<dbReference type="Gene3D" id="3.30.429.10">
    <property type="entry name" value="Macrophage Migration Inhibitory Factor"/>
    <property type="match status" value="1"/>
</dbReference>
<dbReference type="EMBL" id="BMFR01000030">
    <property type="protein sequence ID" value="GGG88264.1"/>
    <property type="molecule type" value="Genomic_DNA"/>
</dbReference>
<keyword evidence="2" id="KW-1185">Reference proteome</keyword>
<dbReference type="AlphaFoldDB" id="A0A917HT09"/>
<keyword evidence="1" id="KW-0413">Isomerase</keyword>
<reference evidence="1" key="2">
    <citation type="submission" date="2020-09" db="EMBL/GenBank/DDBJ databases">
        <authorList>
            <person name="Sun Q."/>
            <person name="Zhou Y."/>
        </authorList>
    </citation>
    <scope>NUCLEOTIDE SEQUENCE</scope>
    <source>
        <strain evidence="1">CGMCC 1.12754</strain>
    </source>
</reference>
<proteinExistence type="predicted"/>
<dbReference type="GO" id="GO:0008704">
    <property type="term" value="F:5-carboxymethyl-2-hydroxymuconate delta-isomerase activity"/>
    <property type="evidence" value="ECO:0007669"/>
    <property type="project" value="InterPro"/>
</dbReference>
<organism evidence="1 2">
    <name type="scientific">Virgibacillus oceani</name>
    <dbReference type="NCBI Taxonomy" id="1479511"/>
    <lineage>
        <taxon>Bacteria</taxon>
        <taxon>Bacillati</taxon>
        <taxon>Bacillota</taxon>
        <taxon>Bacilli</taxon>
        <taxon>Bacillales</taxon>
        <taxon>Bacillaceae</taxon>
        <taxon>Virgibacillus</taxon>
    </lineage>
</organism>
<evidence type="ECO:0000313" key="2">
    <source>
        <dbReference type="Proteomes" id="UP000622860"/>
    </source>
</evidence>
<protein>
    <submittedName>
        <fullName evidence="1">5-carboxymethyl-2-hydroxymuconate isomerase</fullName>
    </submittedName>
</protein>
<dbReference type="CDD" id="cd00580">
    <property type="entry name" value="CHMI"/>
    <property type="match status" value="1"/>
</dbReference>